<evidence type="ECO:0000259" key="8">
    <source>
        <dbReference type="PROSITE" id="PS50222"/>
    </source>
</evidence>
<dbReference type="InterPro" id="IPR025257">
    <property type="entry name" value="MINDY-3/4_CD"/>
</dbReference>
<feature type="domain" description="EF-hand" evidence="8">
    <location>
        <begin position="462"/>
        <end position="497"/>
    </location>
</feature>
<dbReference type="Proteomes" id="UP001071777">
    <property type="component" value="Unassembled WGS sequence"/>
</dbReference>
<dbReference type="EMBL" id="JAPCXB010000210">
    <property type="protein sequence ID" value="KAJ1604852.1"/>
    <property type="molecule type" value="Genomic_DNA"/>
</dbReference>
<dbReference type="PROSITE" id="PS50330">
    <property type="entry name" value="UIM"/>
    <property type="match status" value="1"/>
</dbReference>
<comment type="similarity">
    <text evidence="3">Belongs to the MINDY deubiquitinase family. FAM188 subfamily.</text>
</comment>
<comment type="catalytic activity">
    <reaction evidence="1">
        <text>Thiol-dependent hydrolysis of ester, thioester, amide, peptide and isopeptide bonds formed by the C-terminal Gly of ubiquitin (a 76-residue protein attached to proteins as an intracellular targeting signal).</text>
        <dbReference type="EC" id="3.4.19.12"/>
    </reaction>
</comment>
<evidence type="ECO:0000256" key="7">
    <source>
        <dbReference type="SAM" id="MobiDB-lite"/>
    </source>
</evidence>
<evidence type="ECO:0000256" key="2">
    <source>
        <dbReference type="ARBA" id="ARBA00002107"/>
    </source>
</evidence>
<dbReference type="EC" id="3.4.19.12" evidence="4"/>
<proteinExistence type="inferred from homology"/>
<dbReference type="PANTHER" id="PTHR12473">
    <property type="entry name" value="UBIQUITIN CARBOXYL-TERMINAL HYDROLASE MINDY-4-RELATED"/>
    <property type="match status" value="1"/>
</dbReference>
<keyword evidence="10" id="KW-1185">Reference proteome</keyword>
<protein>
    <recommendedName>
        <fullName evidence="4">ubiquitinyl hydrolase 1</fullName>
        <ecNumber evidence="4">3.4.19.12</ecNumber>
    </recommendedName>
    <alternativeName>
        <fullName evidence="6">Deubiquitinating enzyme MINDY-3</fullName>
    </alternativeName>
</protein>
<evidence type="ECO:0000256" key="3">
    <source>
        <dbReference type="ARBA" id="ARBA00011074"/>
    </source>
</evidence>
<dbReference type="InterPro" id="IPR039785">
    <property type="entry name" value="MINY3/4"/>
</dbReference>
<evidence type="ECO:0000313" key="10">
    <source>
        <dbReference type="Proteomes" id="UP001071777"/>
    </source>
</evidence>
<evidence type="ECO:0000256" key="1">
    <source>
        <dbReference type="ARBA" id="ARBA00000707"/>
    </source>
</evidence>
<dbReference type="SMART" id="SM01174">
    <property type="entry name" value="DUF4205"/>
    <property type="match status" value="1"/>
</dbReference>
<sequence>MNGQREDDPDLQRALEESLFEYNNANNNRAGSPRAESESRRQEKGDDEIQCMERSITFNDLMEYSRSVQNELVNILSFGSNKSKKDLESLNQIIRGEVAGACYEMYELYDCMDDQELRPLPFDQINDLINVIFGAYGSMLAQYDDIKRWINHTIEFSNGTAPGIKNSIEYGVSGKTDFLDGEKSIFASRETFSSMNYCLAQQGGGPCGVLASLNGLIISQLVFNPLKLEREKEKQVEDLFEYLNSVSQDKCWEALIQSICMVIFQSSRDSKYRVIQFNPRRADELDYLTGQLDVRNDIYYYVDYEDIVDVYHFYYKRLKGGIFSKTGSLFSILLSVVGSRTPERVRSDMDDLMVPLVGMFGHCSQELVNLFITGSAVSNVFDGIKVLNDSGNCEGIESLSLKGINKRSILGYLTEHEALQYCKVGFNYKNPLYPIWIIVNKNHYKCSFTLNFTECILTVSQEFAQVVQKAFDKFDTESSGFIFENQLESFLDEISLGDFSTELRGLSENGIILWNDLKRSIFSLMGIEHEDNNRLRGIKLDESFSAKHHKLWTSVYIFDYQKQAGKKLIISTIFSVENYSRVRDLYNEFSHQKEEVMESNQNDGSKKRSTEEFDLISILQTRWGEETVIETRVYGI</sequence>
<feature type="compositionally biased region" description="Basic and acidic residues" evidence="7">
    <location>
        <begin position="35"/>
        <end position="44"/>
    </location>
</feature>
<dbReference type="SUPFAM" id="SSF47473">
    <property type="entry name" value="EF-hand"/>
    <property type="match status" value="1"/>
</dbReference>
<evidence type="ECO:0000256" key="5">
    <source>
        <dbReference type="ARBA" id="ARBA00022786"/>
    </source>
</evidence>
<reference evidence="9" key="1">
    <citation type="submission" date="2022-10" db="EMBL/GenBank/DDBJ databases">
        <title>Adaptive evolution leads to modifications in subtelomeric GC content in a zoonotic Cryptosporidium species.</title>
        <authorList>
            <person name="Li J."/>
            <person name="Feng Y."/>
            <person name="Xiao L."/>
        </authorList>
    </citation>
    <scope>NUCLEOTIDE SEQUENCE</scope>
    <source>
        <strain evidence="9">25894</strain>
    </source>
</reference>
<dbReference type="InterPro" id="IPR002048">
    <property type="entry name" value="EF_hand_dom"/>
</dbReference>
<dbReference type="InterPro" id="IPR011992">
    <property type="entry name" value="EF-hand-dom_pair"/>
</dbReference>
<dbReference type="PROSITE" id="PS50222">
    <property type="entry name" value="EF_HAND_2"/>
    <property type="match status" value="1"/>
</dbReference>
<comment type="caution">
    <text evidence="9">The sequence shown here is derived from an EMBL/GenBank/DDBJ whole genome shotgun (WGS) entry which is preliminary data.</text>
</comment>
<accession>A0ABQ8P1R5</accession>
<feature type="compositionally biased region" description="Polar residues" evidence="7">
    <location>
        <begin position="21"/>
        <end position="30"/>
    </location>
</feature>
<name>A0ABQ8P1R5_9CRYT</name>
<evidence type="ECO:0000313" key="9">
    <source>
        <dbReference type="EMBL" id="KAJ1604852.1"/>
    </source>
</evidence>
<feature type="region of interest" description="Disordered" evidence="7">
    <location>
        <begin position="1"/>
        <end position="48"/>
    </location>
</feature>
<gene>
    <name evidence="9" type="ORF">OJ252_3628</name>
</gene>
<dbReference type="InterPro" id="IPR003903">
    <property type="entry name" value="UIM_dom"/>
</dbReference>
<comment type="function">
    <text evidence="2">Hydrolase that can remove 'Lys-48'-linked conjugated ubiquitin from proteins.</text>
</comment>
<organism evidence="9 10">
    <name type="scientific">Cryptosporidium canis</name>
    <dbReference type="NCBI Taxonomy" id="195482"/>
    <lineage>
        <taxon>Eukaryota</taxon>
        <taxon>Sar</taxon>
        <taxon>Alveolata</taxon>
        <taxon>Apicomplexa</taxon>
        <taxon>Conoidasida</taxon>
        <taxon>Coccidia</taxon>
        <taxon>Eucoccidiorida</taxon>
        <taxon>Eimeriorina</taxon>
        <taxon>Cryptosporidiidae</taxon>
        <taxon>Cryptosporidium</taxon>
    </lineage>
</organism>
<evidence type="ECO:0000256" key="4">
    <source>
        <dbReference type="ARBA" id="ARBA00012759"/>
    </source>
</evidence>
<dbReference type="PANTHER" id="PTHR12473:SF8">
    <property type="entry name" value="UBIQUITIN CARBOXYL-TERMINAL HYDROLASE MINDY-4-RELATED"/>
    <property type="match status" value="1"/>
</dbReference>
<keyword evidence="5" id="KW-0833">Ubl conjugation pathway</keyword>
<dbReference type="Pfam" id="PF13898">
    <property type="entry name" value="MINDY-3_4_CD"/>
    <property type="match status" value="1"/>
</dbReference>
<feature type="compositionally biased region" description="Basic and acidic residues" evidence="7">
    <location>
        <begin position="1"/>
        <end position="16"/>
    </location>
</feature>
<dbReference type="SMART" id="SM00726">
    <property type="entry name" value="UIM"/>
    <property type="match status" value="1"/>
</dbReference>
<evidence type="ECO:0000256" key="6">
    <source>
        <dbReference type="ARBA" id="ARBA00033208"/>
    </source>
</evidence>